<dbReference type="GO" id="GO:0060271">
    <property type="term" value="P:cilium assembly"/>
    <property type="evidence" value="ECO:0007669"/>
    <property type="project" value="TreeGrafter"/>
</dbReference>
<keyword evidence="4" id="KW-1185">Reference proteome</keyword>
<dbReference type="Proteomes" id="UP000504618">
    <property type="component" value="Unplaced"/>
</dbReference>
<proteinExistence type="predicted"/>
<dbReference type="PANTHER" id="PTHR31978">
    <property type="entry name" value="INTRAFLAGELLAR TRANSPORT PROTEIN 20 HOMOLOG"/>
    <property type="match status" value="1"/>
</dbReference>
<keyword evidence="3" id="KW-0966">Cell projection</keyword>
<dbReference type="GO" id="GO:0005813">
    <property type="term" value="C:centrosome"/>
    <property type="evidence" value="ECO:0007669"/>
    <property type="project" value="TreeGrafter"/>
</dbReference>
<evidence type="ECO:0000313" key="4">
    <source>
        <dbReference type="Proteomes" id="UP000504618"/>
    </source>
</evidence>
<organism evidence="4 5">
    <name type="scientific">Temnothorax curvispinosus</name>
    <dbReference type="NCBI Taxonomy" id="300111"/>
    <lineage>
        <taxon>Eukaryota</taxon>
        <taxon>Metazoa</taxon>
        <taxon>Ecdysozoa</taxon>
        <taxon>Arthropoda</taxon>
        <taxon>Hexapoda</taxon>
        <taxon>Insecta</taxon>
        <taxon>Pterygota</taxon>
        <taxon>Neoptera</taxon>
        <taxon>Endopterygota</taxon>
        <taxon>Hymenoptera</taxon>
        <taxon>Apocrita</taxon>
        <taxon>Aculeata</taxon>
        <taxon>Formicoidea</taxon>
        <taxon>Formicidae</taxon>
        <taxon>Myrmicinae</taxon>
        <taxon>Temnothorax</taxon>
    </lineage>
</organism>
<name>A0A6J1QRP4_9HYME</name>
<dbReference type="GO" id="GO:0061512">
    <property type="term" value="P:protein localization to cilium"/>
    <property type="evidence" value="ECO:0007669"/>
    <property type="project" value="TreeGrafter"/>
</dbReference>
<dbReference type="AlphaFoldDB" id="A0A6J1QRP4"/>
<evidence type="ECO:0000256" key="2">
    <source>
        <dbReference type="ARBA" id="ARBA00023054"/>
    </source>
</evidence>
<dbReference type="CTD" id="90410"/>
<gene>
    <name evidence="5" type="primary">LOC112462223</name>
</gene>
<dbReference type="GO" id="GO:0036064">
    <property type="term" value="C:ciliary basal body"/>
    <property type="evidence" value="ECO:0007669"/>
    <property type="project" value="TreeGrafter"/>
</dbReference>
<accession>A0A6J1QRP4</accession>
<dbReference type="GO" id="GO:0030990">
    <property type="term" value="C:intraciliary transport particle"/>
    <property type="evidence" value="ECO:0007669"/>
    <property type="project" value="TreeGrafter"/>
</dbReference>
<dbReference type="GO" id="GO:0097730">
    <property type="term" value="C:non-motile cilium"/>
    <property type="evidence" value="ECO:0007669"/>
    <property type="project" value="TreeGrafter"/>
</dbReference>
<evidence type="ECO:0000256" key="1">
    <source>
        <dbReference type="ARBA" id="ARBA00004138"/>
    </source>
</evidence>
<reference evidence="5" key="1">
    <citation type="submission" date="2025-08" db="UniProtKB">
        <authorList>
            <consortium name="RefSeq"/>
        </authorList>
    </citation>
    <scope>IDENTIFICATION</scope>
    <source>
        <tissue evidence="5">Whole body</tissue>
    </source>
</reference>
<evidence type="ECO:0000256" key="3">
    <source>
        <dbReference type="ARBA" id="ARBA00023273"/>
    </source>
</evidence>
<comment type="subcellular location">
    <subcellularLocation>
        <location evidence="1">Cell projection</location>
        <location evidence="1">Cilium</location>
    </subcellularLocation>
</comment>
<dbReference type="PANTHER" id="PTHR31978:SF1">
    <property type="entry name" value="INTRAFLAGELLAR TRANSPORT PROTEIN 20 HOMOLOG"/>
    <property type="match status" value="1"/>
</dbReference>
<dbReference type="GeneID" id="112462223"/>
<keyword evidence="2" id="KW-0175">Coiled coil</keyword>
<dbReference type="InterPro" id="IPR028172">
    <property type="entry name" value="FT20"/>
</dbReference>
<dbReference type="GO" id="GO:0005737">
    <property type="term" value="C:cytoplasm"/>
    <property type="evidence" value="ECO:0007669"/>
    <property type="project" value="TreeGrafter"/>
</dbReference>
<sequence>MADSLTKYGVYIDDLSKIRVLEPEAANQTNKLKEECQSFVSSINFGEVRGTGTITSTIRFFKEDRTGTARNHRTFVGQLI</sequence>
<evidence type="ECO:0000313" key="5">
    <source>
        <dbReference type="RefSeq" id="XP_024883641.1"/>
    </source>
</evidence>
<dbReference type="Pfam" id="PF14931">
    <property type="entry name" value="IFT20"/>
    <property type="match status" value="1"/>
</dbReference>
<dbReference type="OrthoDB" id="10254896at2759"/>
<dbReference type="RefSeq" id="XP_024883641.1">
    <property type="nucleotide sequence ID" value="XM_025027873.1"/>
</dbReference>
<protein>
    <submittedName>
        <fullName evidence="5">Intraflagellar transport protein 20 homolog</fullName>
    </submittedName>
</protein>
<dbReference type="GO" id="GO:0097546">
    <property type="term" value="C:ciliary base"/>
    <property type="evidence" value="ECO:0007669"/>
    <property type="project" value="TreeGrafter"/>
</dbReference>